<protein>
    <submittedName>
        <fullName evidence="1">Uncharacterized protein</fullName>
    </submittedName>
</protein>
<dbReference type="AlphaFoldDB" id="A0A228I571"/>
<accession>A0A228I571</accession>
<proteinExistence type="predicted"/>
<sequence length="63" mass="7110">MGVQAQKAHARIESSVCQTSRVRAGQVYRRFRFKWGPASHFQRTESCMRAGTPIACRIAPNCN</sequence>
<evidence type="ECO:0000313" key="1">
    <source>
        <dbReference type="EMBL" id="OXI37199.1"/>
    </source>
</evidence>
<dbReference type="Proteomes" id="UP000214600">
    <property type="component" value="Unassembled WGS sequence"/>
</dbReference>
<organism evidence="1 2">
    <name type="scientific">Burkholderia aenigmatica</name>
    <dbReference type="NCBI Taxonomy" id="2015348"/>
    <lineage>
        <taxon>Bacteria</taxon>
        <taxon>Pseudomonadati</taxon>
        <taxon>Pseudomonadota</taxon>
        <taxon>Betaproteobacteria</taxon>
        <taxon>Burkholderiales</taxon>
        <taxon>Burkholderiaceae</taxon>
        <taxon>Burkholderia</taxon>
        <taxon>Burkholderia cepacia complex</taxon>
    </lineage>
</organism>
<dbReference type="EMBL" id="NKFA01000017">
    <property type="protein sequence ID" value="OXI37199.1"/>
    <property type="molecule type" value="Genomic_DNA"/>
</dbReference>
<evidence type="ECO:0000313" key="2">
    <source>
        <dbReference type="Proteomes" id="UP000214600"/>
    </source>
</evidence>
<gene>
    <name evidence="1" type="ORF">CFB84_30100</name>
</gene>
<reference evidence="2" key="1">
    <citation type="submission" date="2017-06" db="EMBL/GenBank/DDBJ databases">
        <authorList>
            <person name="LiPuma J."/>
            <person name="Spilker T."/>
        </authorList>
    </citation>
    <scope>NUCLEOTIDE SEQUENCE [LARGE SCALE GENOMIC DNA]</scope>
    <source>
        <strain evidence="2">AU17325</strain>
    </source>
</reference>
<reference evidence="1 2" key="2">
    <citation type="submission" date="2017-08" db="EMBL/GenBank/DDBJ databases">
        <title>WGS of novel Burkholderia cepaca complex species.</title>
        <authorList>
            <person name="Lipuma J."/>
            <person name="Spilker T."/>
        </authorList>
    </citation>
    <scope>NUCLEOTIDE SEQUENCE [LARGE SCALE GENOMIC DNA]</scope>
    <source>
        <strain evidence="1 2">AU17325</strain>
    </source>
</reference>
<name>A0A228I571_9BURK</name>
<comment type="caution">
    <text evidence="1">The sequence shown here is derived from an EMBL/GenBank/DDBJ whole genome shotgun (WGS) entry which is preliminary data.</text>
</comment>